<keyword evidence="1" id="KW-0472">Membrane</keyword>
<dbReference type="Pfam" id="PF18895">
    <property type="entry name" value="T4SS_pilin"/>
    <property type="match status" value="1"/>
</dbReference>
<organism evidence="3 4">
    <name type="scientific">Candidatus Komeilibacteria bacterium RIFCSPLOWO2_01_FULL_53_11</name>
    <dbReference type="NCBI Taxonomy" id="1798552"/>
    <lineage>
        <taxon>Bacteria</taxon>
        <taxon>Candidatus Komeiliibacteriota</taxon>
    </lineage>
</organism>
<feature type="transmembrane region" description="Helical" evidence="1">
    <location>
        <begin position="85"/>
        <end position="107"/>
    </location>
</feature>
<dbReference type="EMBL" id="MHKN01000046">
    <property type="protein sequence ID" value="OGY91229.1"/>
    <property type="molecule type" value="Genomic_DNA"/>
</dbReference>
<evidence type="ECO:0000256" key="2">
    <source>
        <dbReference type="SAM" id="SignalP"/>
    </source>
</evidence>
<proteinExistence type="predicted"/>
<feature type="signal peptide" evidence="2">
    <location>
        <begin position="1"/>
        <end position="21"/>
    </location>
</feature>
<feature type="chain" id="PRO_5009582130" description="DUF4134 domain-containing protein" evidence="2">
    <location>
        <begin position="22"/>
        <end position="114"/>
    </location>
</feature>
<keyword evidence="1" id="KW-1133">Transmembrane helix</keyword>
<sequence>MKKTLQLSLLSIFFIASRAYAAPSIEFPTSFADFSTQDVKTTIENIVRIILGFLGVLVIVAIIYGGFLMMISRGDADKTGEGRKIVVSGAIGLVIVLAAYAIAQFIINSLTVAV</sequence>
<comment type="caution">
    <text evidence="3">The sequence shown here is derived from an EMBL/GenBank/DDBJ whole genome shotgun (WGS) entry which is preliminary data.</text>
</comment>
<evidence type="ECO:0000313" key="4">
    <source>
        <dbReference type="Proteomes" id="UP000177349"/>
    </source>
</evidence>
<protein>
    <recommendedName>
        <fullName evidence="5">DUF4134 domain-containing protein</fullName>
    </recommendedName>
</protein>
<evidence type="ECO:0000313" key="3">
    <source>
        <dbReference type="EMBL" id="OGY91229.1"/>
    </source>
</evidence>
<gene>
    <name evidence="3" type="ORF">A3B31_01365</name>
</gene>
<feature type="transmembrane region" description="Helical" evidence="1">
    <location>
        <begin position="45"/>
        <end position="64"/>
    </location>
</feature>
<reference evidence="3 4" key="1">
    <citation type="journal article" date="2016" name="Nat. Commun.">
        <title>Thousands of microbial genomes shed light on interconnected biogeochemical processes in an aquifer system.</title>
        <authorList>
            <person name="Anantharaman K."/>
            <person name="Brown C.T."/>
            <person name="Hug L.A."/>
            <person name="Sharon I."/>
            <person name="Castelle C.J."/>
            <person name="Probst A.J."/>
            <person name="Thomas B.C."/>
            <person name="Singh A."/>
            <person name="Wilkins M.J."/>
            <person name="Karaoz U."/>
            <person name="Brodie E.L."/>
            <person name="Williams K.H."/>
            <person name="Hubbard S.S."/>
            <person name="Banfield J.F."/>
        </authorList>
    </citation>
    <scope>NUCLEOTIDE SEQUENCE [LARGE SCALE GENOMIC DNA]</scope>
</reference>
<dbReference type="Proteomes" id="UP000177349">
    <property type="component" value="Unassembled WGS sequence"/>
</dbReference>
<dbReference type="AlphaFoldDB" id="A0A1G2BRL9"/>
<evidence type="ECO:0008006" key="5">
    <source>
        <dbReference type="Google" id="ProtNLM"/>
    </source>
</evidence>
<accession>A0A1G2BRL9</accession>
<evidence type="ECO:0000256" key="1">
    <source>
        <dbReference type="SAM" id="Phobius"/>
    </source>
</evidence>
<dbReference type="InterPro" id="IPR043993">
    <property type="entry name" value="T4SS_pilin"/>
</dbReference>
<keyword evidence="2" id="KW-0732">Signal</keyword>
<keyword evidence="1" id="KW-0812">Transmembrane</keyword>
<name>A0A1G2BRL9_9BACT</name>